<accession>A0A562K0F4</accession>
<protein>
    <submittedName>
        <fullName evidence="1">Uncharacterized protein</fullName>
    </submittedName>
</protein>
<evidence type="ECO:0000313" key="1">
    <source>
        <dbReference type="EMBL" id="TWH88897.1"/>
    </source>
</evidence>
<dbReference type="RefSeq" id="WP_145075987.1">
    <property type="nucleotide sequence ID" value="NZ_JACIIY010000058.1"/>
</dbReference>
<reference evidence="1 2" key="1">
    <citation type="journal article" date="2015" name="Stand. Genomic Sci.">
        <title>Genomic Encyclopedia of Bacterial and Archaeal Type Strains, Phase III: the genomes of soil and plant-associated and newly described type strains.</title>
        <authorList>
            <person name="Whitman W.B."/>
            <person name="Woyke T."/>
            <person name="Klenk H.P."/>
            <person name="Zhou Y."/>
            <person name="Lilburn T.G."/>
            <person name="Beck B.J."/>
            <person name="De Vos P."/>
            <person name="Vandamme P."/>
            <person name="Eisen J.A."/>
            <person name="Garrity G."/>
            <person name="Hugenholtz P."/>
            <person name="Kyrpides N.C."/>
        </authorList>
    </citation>
    <scope>NUCLEOTIDE SEQUENCE [LARGE SCALE GENOMIC DNA]</scope>
    <source>
        <strain evidence="1 2">CGMCC 1.7748</strain>
    </source>
</reference>
<dbReference type="EMBL" id="VLKK01000038">
    <property type="protein sequence ID" value="TWH88897.1"/>
    <property type="molecule type" value="Genomic_DNA"/>
</dbReference>
<dbReference type="AlphaFoldDB" id="A0A562K0F4"/>
<dbReference type="Proteomes" id="UP000316624">
    <property type="component" value="Unassembled WGS sequence"/>
</dbReference>
<proteinExistence type="predicted"/>
<organism evidence="1 2">
    <name type="scientific">Sphingobium wenxiniae (strain DSM 21828 / CGMCC 1.7748 / JZ-1)</name>
    <dbReference type="NCBI Taxonomy" id="595605"/>
    <lineage>
        <taxon>Bacteria</taxon>
        <taxon>Pseudomonadati</taxon>
        <taxon>Pseudomonadota</taxon>
        <taxon>Alphaproteobacteria</taxon>
        <taxon>Sphingomonadales</taxon>
        <taxon>Sphingomonadaceae</taxon>
        <taxon>Sphingobium</taxon>
    </lineage>
</organism>
<sequence>MQAIVLIILYQGQETLAVYDTDSAAWDALLEFVDQRWQGRFGHIPRPDNNDERVETFFSGEDVYLLASTDVIGLEPTHRGPRHSASSSAR</sequence>
<keyword evidence="2" id="KW-1185">Reference proteome</keyword>
<name>A0A562K0F4_SPHWJ</name>
<comment type="caution">
    <text evidence="1">The sequence shown here is derived from an EMBL/GenBank/DDBJ whole genome shotgun (WGS) entry which is preliminary data.</text>
</comment>
<gene>
    <name evidence="1" type="ORF">IQ35_03939</name>
</gene>
<evidence type="ECO:0000313" key="2">
    <source>
        <dbReference type="Proteomes" id="UP000316624"/>
    </source>
</evidence>